<name>A0A7S4GDQ6_9EUGL</name>
<proteinExistence type="predicted"/>
<sequence>MCCINLYLHRDTQKLAEGVKHGCSRCTQVEEKGTRESSFASSQIHFTNNQILCCRGILQMPQGTVPLIQRILIVALIEALQEFRSWIFVVDICAKEVWQRSDRPSDALGCGR</sequence>
<gene>
    <name evidence="1" type="ORF">EGYM00163_LOCUS45026</name>
</gene>
<dbReference type="EMBL" id="HBJA01131078">
    <property type="protein sequence ID" value="CAE0833730.1"/>
    <property type="molecule type" value="Transcribed_RNA"/>
</dbReference>
<accession>A0A7S4GDQ6</accession>
<dbReference type="AlphaFoldDB" id="A0A7S4GDQ6"/>
<evidence type="ECO:0000313" key="1">
    <source>
        <dbReference type="EMBL" id="CAE0833730.1"/>
    </source>
</evidence>
<reference evidence="1" key="1">
    <citation type="submission" date="2021-01" db="EMBL/GenBank/DDBJ databases">
        <authorList>
            <person name="Corre E."/>
            <person name="Pelletier E."/>
            <person name="Niang G."/>
            <person name="Scheremetjew M."/>
            <person name="Finn R."/>
            <person name="Kale V."/>
            <person name="Holt S."/>
            <person name="Cochrane G."/>
            <person name="Meng A."/>
            <person name="Brown T."/>
            <person name="Cohen L."/>
        </authorList>
    </citation>
    <scope>NUCLEOTIDE SEQUENCE</scope>
    <source>
        <strain evidence="1">CCMP1594</strain>
    </source>
</reference>
<organism evidence="1">
    <name type="scientific">Eutreptiella gymnastica</name>
    <dbReference type="NCBI Taxonomy" id="73025"/>
    <lineage>
        <taxon>Eukaryota</taxon>
        <taxon>Discoba</taxon>
        <taxon>Euglenozoa</taxon>
        <taxon>Euglenida</taxon>
        <taxon>Spirocuta</taxon>
        <taxon>Euglenophyceae</taxon>
        <taxon>Eutreptiales</taxon>
        <taxon>Eutreptiaceae</taxon>
        <taxon>Eutreptiella</taxon>
    </lineage>
</organism>
<protein>
    <submittedName>
        <fullName evidence="1">Uncharacterized protein</fullName>
    </submittedName>
</protein>